<name>X1NRJ1_9ZZZZ</name>
<evidence type="ECO:0008006" key="3">
    <source>
        <dbReference type="Google" id="ProtNLM"/>
    </source>
</evidence>
<feature type="transmembrane region" description="Helical" evidence="1">
    <location>
        <begin position="20"/>
        <end position="41"/>
    </location>
</feature>
<keyword evidence="1" id="KW-0812">Transmembrane</keyword>
<gene>
    <name evidence="2" type="ORF">S06H3_50822</name>
</gene>
<sequence length="216" mass="24110">MINEEKKQILFKIPDMLKIIGILGGTLGLLVVILSTIAYIPKHPEFSILTTYLSDIGDTDGWPQIIFNSGTLIAAPIRYLIIVLLALRLFELGAGRAFVFTTLLIGFISTFGTILMTATPFSVAPGIHKMGIGLYFLGVVCLQLIIFIREWTLKSIPRLLPILSISMVIIFLVFAILMILYGRGIVNRNIPVIWEWMCFLSSIIWVFAHSIILGDK</sequence>
<keyword evidence="1" id="KW-0472">Membrane</keyword>
<protein>
    <recommendedName>
        <fullName evidence="3">DUF998 domain-containing protein</fullName>
    </recommendedName>
</protein>
<feature type="transmembrane region" description="Helical" evidence="1">
    <location>
        <begin position="160"/>
        <end position="181"/>
    </location>
</feature>
<feature type="transmembrane region" description="Helical" evidence="1">
    <location>
        <begin position="97"/>
        <end position="118"/>
    </location>
</feature>
<organism evidence="2">
    <name type="scientific">marine sediment metagenome</name>
    <dbReference type="NCBI Taxonomy" id="412755"/>
    <lineage>
        <taxon>unclassified sequences</taxon>
        <taxon>metagenomes</taxon>
        <taxon>ecological metagenomes</taxon>
    </lineage>
</organism>
<feature type="transmembrane region" description="Helical" evidence="1">
    <location>
        <begin position="130"/>
        <end position="148"/>
    </location>
</feature>
<evidence type="ECO:0000313" key="2">
    <source>
        <dbReference type="EMBL" id="GAI32826.1"/>
    </source>
</evidence>
<reference evidence="2" key="1">
    <citation type="journal article" date="2014" name="Front. Microbiol.">
        <title>High frequency of phylogenetically diverse reductive dehalogenase-homologous genes in deep subseafloor sedimentary metagenomes.</title>
        <authorList>
            <person name="Kawai M."/>
            <person name="Futagami T."/>
            <person name="Toyoda A."/>
            <person name="Takaki Y."/>
            <person name="Nishi S."/>
            <person name="Hori S."/>
            <person name="Arai W."/>
            <person name="Tsubouchi T."/>
            <person name="Morono Y."/>
            <person name="Uchiyama I."/>
            <person name="Ito T."/>
            <person name="Fujiyama A."/>
            <person name="Inagaki F."/>
            <person name="Takami H."/>
        </authorList>
    </citation>
    <scope>NUCLEOTIDE SEQUENCE</scope>
    <source>
        <strain evidence="2">Expedition CK06-06</strain>
    </source>
</reference>
<dbReference type="EMBL" id="BARV01032207">
    <property type="protein sequence ID" value="GAI32826.1"/>
    <property type="molecule type" value="Genomic_DNA"/>
</dbReference>
<dbReference type="Pfam" id="PF06197">
    <property type="entry name" value="DUF998"/>
    <property type="match status" value="1"/>
</dbReference>
<feature type="transmembrane region" description="Helical" evidence="1">
    <location>
        <begin position="61"/>
        <end position="85"/>
    </location>
</feature>
<evidence type="ECO:0000256" key="1">
    <source>
        <dbReference type="SAM" id="Phobius"/>
    </source>
</evidence>
<proteinExistence type="predicted"/>
<comment type="caution">
    <text evidence="2">The sequence shown here is derived from an EMBL/GenBank/DDBJ whole genome shotgun (WGS) entry which is preliminary data.</text>
</comment>
<keyword evidence="1" id="KW-1133">Transmembrane helix</keyword>
<dbReference type="InterPro" id="IPR009339">
    <property type="entry name" value="DUF998"/>
</dbReference>
<accession>X1NRJ1</accession>
<dbReference type="AlphaFoldDB" id="X1NRJ1"/>
<feature type="transmembrane region" description="Helical" evidence="1">
    <location>
        <begin position="193"/>
        <end position="213"/>
    </location>
</feature>